<keyword evidence="2" id="KW-1185">Reference proteome</keyword>
<organism evidence="1 2">
    <name type="scientific">Striga asiatica</name>
    <name type="common">Asiatic witchweed</name>
    <name type="synonym">Buchnera asiatica</name>
    <dbReference type="NCBI Taxonomy" id="4170"/>
    <lineage>
        <taxon>Eukaryota</taxon>
        <taxon>Viridiplantae</taxon>
        <taxon>Streptophyta</taxon>
        <taxon>Embryophyta</taxon>
        <taxon>Tracheophyta</taxon>
        <taxon>Spermatophyta</taxon>
        <taxon>Magnoliopsida</taxon>
        <taxon>eudicotyledons</taxon>
        <taxon>Gunneridae</taxon>
        <taxon>Pentapetalae</taxon>
        <taxon>asterids</taxon>
        <taxon>lamiids</taxon>
        <taxon>Lamiales</taxon>
        <taxon>Orobanchaceae</taxon>
        <taxon>Buchnereae</taxon>
        <taxon>Striga</taxon>
    </lineage>
</organism>
<comment type="caution">
    <text evidence="1">The sequence shown here is derived from an EMBL/GenBank/DDBJ whole genome shotgun (WGS) entry which is preliminary data.</text>
</comment>
<protein>
    <submittedName>
        <fullName evidence="1">NAD/NADP-dependent betaine aldehydedehydrogenase</fullName>
    </submittedName>
</protein>
<dbReference type="Proteomes" id="UP000325081">
    <property type="component" value="Unassembled WGS sequence"/>
</dbReference>
<dbReference type="AlphaFoldDB" id="A0A5A7Q9I4"/>
<dbReference type="EMBL" id="BKCP01006172">
    <property type="protein sequence ID" value="GER41632.1"/>
    <property type="molecule type" value="Genomic_DNA"/>
</dbReference>
<evidence type="ECO:0000313" key="2">
    <source>
        <dbReference type="Proteomes" id="UP000325081"/>
    </source>
</evidence>
<sequence>MDGPKVGGSLPHPIRRWARHLVAGGSRLATSLFGKGRGRRLTVFASCLRLVRQSLLAFRSSACVFFWRHRSATQRFGLTPLVPRLWLLRRGSSDVVFRGGSSSTL</sequence>
<proteinExistence type="predicted"/>
<name>A0A5A7Q9I4_STRAF</name>
<reference evidence="2" key="1">
    <citation type="journal article" date="2019" name="Curr. Biol.">
        <title>Genome Sequence of Striga asiatica Provides Insight into the Evolution of Plant Parasitism.</title>
        <authorList>
            <person name="Yoshida S."/>
            <person name="Kim S."/>
            <person name="Wafula E.K."/>
            <person name="Tanskanen J."/>
            <person name="Kim Y.M."/>
            <person name="Honaas L."/>
            <person name="Yang Z."/>
            <person name="Spallek T."/>
            <person name="Conn C.E."/>
            <person name="Ichihashi Y."/>
            <person name="Cheong K."/>
            <person name="Cui S."/>
            <person name="Der J.P."/>
            <person name="Gundlach H."/>
            <person name="Jiao Y."/>
            <person name="Hori C."/>
            <person name="Ishida J.K."/>
            <person name="Kasahara H."/>
            <person name="Kiba T."/>
            <person name="Kim M.S."/>
            <person name="Koo N."/>
            <person name="Laohavisit A."/>
            <person name="Lee Y.H."/>
            <person name="Lumba S."/>
            <person name="McCourt P."/>
            <person name="Mortimer J.C."/>
            <person name="Mutuku J.M."/>
            <person name="Nomura T."/>
            <person name="Sasaki-Sekimoto Y."/>
            <person name="Seto Y."/>
            <person name="Wang Y."/>
            <person name="Wakatake T."/>
            <person name="Sakakibara H."/>
            <person name="Demura T."/>
            <person name="Yamaguchi S."/>
            <person name="Yoneyama K."/>
            <person name="Manabe R.I."/>
            <person name="Nelson D.C."/>
            <person name="Schulman A.H."/>
            <person name="Timko M.P."/>
            <person name="dePamphilis C.W."/>
            <person name="Choi D."/>
            <person name="Shirasu K."/>
        </authorList>
    </citation>
    <scope>NUCLEOTIDE SEQUENCE [LARGE SCALE GENOMIC DNA]</scope>
    <source>
        <strain evidence="2">cv. UVA1</strain>
    </source>
</reference>
<accession>A0A5A7Q9I4</accession>
<gene>
    <name evidence="1" type="ORF">STAS_18373</name>
</gene>
<evidence type="ECO:0000313" key="1">
    <source>
        <dbReference type="EMBL" id="GER41632.1"/>
    </source>
</evidence>